<accession>A0ACB9NG61</accession>
<comment type="caution">
    <text evidence="1">The sequence shown here is derived from an EMBL/GenBank/DDBJ whole genome shotgun (WGS) entry which is preliminary data.</text>
</comment>
<sequence>MGTLQVSLLNLVVLLFLVHCARSALIPEDPTIGFTDLPVNSSNFYHDHPYDLPVSKRYSFVDGIHKLWVYSKDKPLSKDSPTRPRSEIRITGYDYSSGVWQFEGRGYVPHGTSGVCIMQVFGAEHHATTQMIRIYNNSLTYYKGPVLVPNIWDRWFKLNVIHDVEASNVKTYVDGVLVHEAQGHGGNNHYFKFGVYTQDNPSNCMESRWKGIRVLNKRSH</sequence>
<keyword evidence="2" id="KW-1185">Reference proteome</keyword>
<proteinExistence type="predicted"/>
<protein>
    <submittedName>
        <fullName evidence="1">Uncharacterized protein</fullName>
    </submittedName>
</protein>
<evidence type="ECO:0000313" key="1">
    <source>
        <dbReference type="EMBL" id="KAI4334714.1"/>
    </source>
</evidence>
<reference evidence="1 2" key="1">
    <citation type="journal article" date="2022" name="DNA Res.">
        <title>Chromosomal-level genome assembly of the orchid tree Bauhinia variegata (Leguminosae; Cercidoideae) supports the allotetraploid origin hypothesis of Bauhinia.</title>
        <authorList>
            <person name="Zhong Y."/>
            <person name="Chen Y."/>
            <person name="Zheng D."/>
            <person name="Pang J."/>
            <person name="Liu Y."/>
            <person name="Luo S."/>
            <person name="Meng S."/>
            <person name="Qian L."/>
            <person name="Wei D."/>
            <person name="Dai S."/>
            <person name="Zhou R."/>
        </authorList>
    </citation>
    <scope>NUCLEOTIDE SEQUENCE [LARGE SCALE GENOMIC DNA]</scope>
    <source>
        <strain evidence="1">BV-YZ2020</strain>
    </source>
</reference>
<name>A0ACB9NG61_BAUVA</name>
<dbReference type="Proteomes" id="UP000828941">
    <property type="component" value="Chromosome 6"/>
</dbReference>
<organism evidence="1 2">
    <name type="scientific">Bauhinia variegata</name>
    <name type="common">Purple orchid tree</name>
    <name type="synonym">Phanera variegata</name>
    <dbReference type="NCBI Taxonomy" id="167791"/>
    <lineage>
        <taxon>Eukaryota</taxon>
        <taxon>Viridiplantae</taxon>
        <taxon>Streptophyta</taxon>
        <taxon>Embryophyta</taxon>
        <taxon>Tracheophyta</taxon>
        <taxon>Spermatophyta</taxon>
        <taxon>Magnoliopsida</taxon>
        <taxon>eudicotyledons</taxon>
        <taxon>Gunneridae</taxon>
        <taxon>Pentapetalae</taxon>
        <taxon>rosids</taxon>
        <taxon>fabids</taxon>
        <taxon>Fabales</taxon>
        <taxon>Fabaceae</taxon>
        <taxon>Cercidoideae</taxon>
        <taxon>Cercideae</taxon>
        <taxon>Bauhiniinae</taxon>
        <taxon>Bauhinia</taxon>
    </lineage>
</organism>
<evidence type="ECO:0000313" key="2">
    <source>
        <dbReference type="Proteomes" id="UP000828941"/>
    </source>
</evidence>
<gene>
    <name evidence="1" type="ORF">L6164_013427</name>
</gene>
<dbReference type="EMBL" id="CM039431">
    <property type="protein sequence ID" value="KAI4334714.1"/>
    <property type="molecule type" value="Genomic_DNA"/>
</dbReference>